<name>A0ABW5T195_9BACI</name>
<evidence type="ECO:0000259" key="11">
    <source>
        <dbReference type="Pfam" id="PF24878"/>
    </source>
</evidence>
<organism evidence="12 13">
    <name type="scientific">Salibacterium lacus</name>
    <dbReference type="NCBI Taxonomy" id="1898109"/>
    <lineage>
        <taxon>Bacteria</taxon>
        <taxon>Bacillati</taxon>
        <taxon>Bacillota</taxon>
        <taxon>Bacilli</taxon>
        <taxon>Bacillales</taxon>
        <taxon>Bacillaceae</taxon>
    </lineage>
</organism>
<feature type="transmembrane region" description="Helical" evidence="9">
    <location>
        <begin position="379"/>
        <end position="396"/>
    </location>
</feature>
<evidence type="ECO:0000259" key="10">
    <source>
        <dbReference type="Pfam" id="PF13231"/>
    </source>
</evidence>
<feature type="compositionally biased region" description="Gly residues" evidence="8">
    <location>
        <begin position="263"/>
        <end position="274"/>
    </location>
</feature>
<feature type="transmembrane region" description="Helical" evidence="9">
    <location>
        <begin position="141"/>
        <end position="158"/>
    </location>
</feature>
<feature type="transmembrane region" description="Helical" evidence="9">
    <location>
        <begin position="207"/>
        <end position="227"/>
    </location>
</feature>
<evidence type="ECO:0000256" key="4">
    <source>
        <dbReference type="ARBA" id="ARBA00022679"/>
    </source>
</evidence>
<keyword evidence="4" id="KW-0808">Transferase</keyword>
<feature type="compositionally biased region" description="Polar residues" evidence="8">
    <location>
        <begin position="535"/>
        <end position="547"/>
    </location>
</feature>
<feature type="transmembrane region" description="Helical" evidence="9">
    <location>
        <begin position="402"/>
        <end position="423"/>
    </location>
</feature>
<feature type="region of interest" description="Disordered" evidence="8">
    <location>
        <begin position="262"/>
        <end position="333"/>
    </location>
</feature>
<dbReference type="InterPro" id="IPR038731">
    <property type="entry name" value="RgtA/B/C-like"/>
</dbReference>
<dbReference type="Pfam" id="PF13231">
    <property type="entry name" value="PMT_2"/>
    <property type="match status" value="1"/>
</dbReference>
<keyword evidence="3" id="KW-0328">Glycosyltransferase</keyword>
<evidence type="ECO:0000313" key="12">
    <source>
        <dbReference type="EMBL" id="MFD2705775.1"/>
    </source>
</evidence>
<feature type="transmembrane region" description="Helical" evidence="9">
    <location>
        <begin position="164"/>
        <end position="195"/>
    </location>
</feature>
<dbReference type="Pfam" id="PF24878">
    <property type="entry name" value="YkcB_C"/>
    <property type="match status" value="1"/>
</dbReference>
<dbReference type="RefSeq" id="WP_380713007.1">
    <property type="nucleotide sequence ID" value="NZ_JBHUML010000002.1"/>
</dbReference>
<accession>A0ABW5T195</accession>
<evidence type="ECO:0000256" key="8">
    <source>
        <dbReference type="SAM" id="MobiDB-lite"/>
    </source>
</evidence>
<feature type="compositionally biased region" description="Gly residues" evidence="8">
    <location>
        <begin position="321"/>
        <end position="333"/>
    </location>
</feature>
<feature type="transmembrane region" description="Helical" evidence="9">
    <location>
        <begin position="12"/>
        <end position="29"/>
    </location>
</feature>
<keyword evidence="2" id="KW-1003">Cell membrane</keyword>
<feature type="transmembrane region" description="Helical" evidence="9">
    <location>
        <begin position="114"/>
        <end position="134"/>
    </location>
</feature>
<keyword evidence="6 9" id="KW-1133">Transmembrane helix</keyword>
<evidence type="ECO:0000256" key="9">
    <source>
        <dbReference type="SAM" id="Phobius"/>
    </source>
</evidence>
<dbReference type="InterPro" id="IPR056785">
    <property type="entry name" value="YkcA/B-like_C"/>
</dbReference>
<evidence type="ECO:0000256" key="1">
    <source>
        <dbReference type="ARBA" id="ARBA00004651"/>
    </source>
</evidence>
<evidence type="ECO:0000256" key="5">
    <source>
        <dbReference type="ARBA" id="ARBA00022692"/>
    </source>
</evidence>
<dbReference type="PANTHER" id="PTHR33908">
    <property type="entry name" value="MANNOSYLTRANSFERASE YKCB-RELATED"/>
    <property type="match status" value="1"/>
</dbReference>
<feature type="transmembrane region" description="Helical" evidence="9">
    <location>
        <begin position="463"/>
        <end position="481"/>
    </location>
</feature>
<feature type="region of interest" description="Disordered" evidence="8">
    <location>
        <begin position="524"/>
        <end position="571"/>
    </location>
</feature>
<feature type="domain" description="Glycosyltransferase RgtA/B/C/D-like" evidence="10">
    <location>
        <begin position="66"/>
        <end position="224"/>
    </location>
</feature>
<evidence type="ECO:0000256" key="6">
    <source>
        <dbReference type="ARBA" id="ARBA00022989"/>
    </source>
</evidence>
<feature type="transmembrane region" description="Helical" evidence="9">
    <location>
        <begin position="493"/>
        <end position="513"/>
    </location>
</feature>
<dbReference type="InterPro" id="IPR050297">
    <property type="entry name" value="LipidA_mod_glycosyltrf_83"/>
</dbReference>
<dbReference type="Proteomes" id="UP001597520">
    <property type="component" value="Unassembled WGS sequence"/>
</dbReference>
<keyword evidence="7 9" id="KW-0472">Membrane</keyword>
<dbReference type="PANTHER" id="PTHR33908:SF3">
    <property type="entry name" value="UNDECAPRENYL PHOSPHATE-ALPHA-4-AMINO-4-DEOXY-L-ARABINOSE ARABINOSYL TRANSFERASE"/>
    <property type="match status" value="1"/>
</dbReference>
<comment type="caution">
    <text evidence="12">The sequence shown here is derived from an EMBL/GenBank/DDBJ whole genome shotgun (WGS) entry which is preliminary data.</text>
</comment>
<dbReference type="EMBL" id="JBHUML010000002">
    <property type="protein sequence ID" value="MFD2705775.1"/>
    <property type="molecule type" value="Genomic_DNA"/>
</dbReference>
<keyword evidence="13" id="KW-1185">Reference proteome</keyword>
<feature type="transmembrane region" description="Helical" evidence="9">
    <location>
        <begin position="435"/>
        <end position="451"/>
    </location>
</feature>
<reference evidence="13" key="1">
    <citation type="journal article" date="2019" name="Int. J. Syst. Evol. Microbiol.">
        <title>The Global Catalogue of Microorganisms (GCM) 10K type strain sequencing project: providing services to taxonomists for standard genome sequencing and annotation.</title>
        <authorList>
            <consortium name="The Broad Institute Genomics Platform"/>
            <consortium name="The Broad Institute Genome Sequencing Center for Infectious Disease"/>
            <person name="Wu L."/>
            <person name="Ma J."/>
        </authorList>
    </citation>
    <scope>NUCLEOTIDE SEQUENCE [LARGE SCALE GENOMIC DNA]</scope>
    <source>
        <strain evidence="13">KCTC 33792</strain>
    </source>
</reference>
<feature type="domain" description="Putative mannosyltransferase YkcA/B-like C-terminal" evidence="11">
    <location>
        <begin position="581"/>
        <end position="665"/>
    </location>
</feature>
<feature type="region of interest" description="Disordered" evidence="8">
    <location>
        <begin position="665"/>
        <end position="708"/>
    </location>
</feature>
<protein>
    <submittedName>
        <fullName evidence="12">Glycosyltransferase family 39 protein</fullName>
    </submittedName>
</protein>
<evidence type="ECO:0000256" key="7">
    <source>
        <dbReference type="ARBA" id="ARBA00023136"/>
    </source>
</evidence>
<keyword evidence="5 9" id="KW-0812">Transmembrane</keyword>
<comment type="subcellular location">
    <subcellularLocation>
        <location evidence="1">Cell membrane</location>
        <topology evidence="1">Multi-pass membrane protein</topology>
    </subcellularLocation>
</comment>
<proteinExistence type="predicted"/>
<sequence>MGKRWFHRLDLPLVFIVMLSAFLTMYNIWTDQYVNTYYTTAVGSMMESFYNFFFASLDSAGSVTLDKPPVTFWIQTISAKIFGLEGWSVILPQALSAIGSVLLIYFLIKPSFGTLAARLAALAMAITPIAVAVSRTNNIDSMLVFTLLLATSLLFRGVKKENMWLVMGAFALVGVAFNMKMLQAYMVLPAFYLFYWLAVKVNWKKKLGIVTGATAVLIVISLSWAVIVDSIPEDERPYVGSSEINSVLELAFGYNGISRLTGNQGGNPTGGGSPGNQSGTNDRALPEGMPSQDQGDQGQQLPDGTNERGPGAGGPNMQNGPRGGGPGGMFGTGEEGPLRLFKQSLSGQASWLLPFVLLASISLMSRDPIRQMRQRTKEVVFWLAWLVPVAGFFSIAGFFHHYYLIMLAPPIAALFGSGAVQIFQDYCSRNGWRGWIFPFAILVTAIFHWYTMKPYNDVIGQEWSIGVLVISVAVFLTLVILKIKAVTMKPLGVMFILVLLVGPLYWAATPIVYGGNSMLPQAGPQGGMGMPQGGRTQDGQMPDPSTSLEEEGYMDEGMSPGRGGTPMMGGQQEESLDEKTLTYLRENQTDEEYLFATISYTVAAPYIIDKDESVIIMGGFSGGDPVYSVSEMEELVSEGKVKYFLLSERGFGRGGSEVSEWIMDNGQEIPAEEWSTNDSDEQSQGPGGSEGSNSLYKVTLSEGEENNE</sequence>
<evidence type="ECO:0000313" key="13">
    <source>
        <dbReference type="Proteomes" id="UP001597520"/>
    </source>
</evidence>
<gene>
    <name evidence="12" type="ORF">ACFSUB_09850</name>
</gene>
<evidence type="ECO:0000256" key="2">
    <source>
        <dbReference type="ARBA" id="ARBA00022475"/>
    </source>
</evidence>
<evidence type="ECO:0000256" key="3">
    <source>
        <dbReference type="ARBA" id="ARBA00022676"/>
    </source>
</evidence>
<feature type="transmembrane region" description="Helical" evidence="9">
    <location>
        <begin position="86"/>
        <end position="108"/>
    </location>
</feature>